<proteinExistence type="predicted"/>
<dbReference type="AlphaFoldDB" id="A0AA38U978"/>
<comment type="caution">
    <text evidence="1">The sequence shown here is derived from an EMBL/GenBank/DDBJ whole genome shotgun (WGS) entry which is preliminary data.</text>
</comment>
<reference evidence="1" key="1">
    <citation type="submission" date="2022-08" db="EMBL/GenBank/DDBJ databases">
        <authorList>
            <consortium name="DOE Joint Genome Institute"/>
            <person name="Min B."/>
            <person name="Riley R."/>
            <person name="Sierra-Patev S."/>
            <person name="Naranjo-Ortiz M."/>
            <person name="Looney B."/>
            <person name="Konkel Z."/>
            <person name="Slot J.C."/>
            <person name="Sakamoto Y."/>
            <person name="Steenwyk J.L."/>
            <person name="Rokas A."/>
            <person name="Carro J."/>
            <person name="Camarero S."/>
            <person name="Ferreira P."/>
            <person name="Molpeceres G."/>
            <person name="Ruiz-Duenas F.J."/>
            <person name="Serrano A."/>
            <person name="Henrissat B."/>
            <person name="Drula E."/>
            <person name="Hughes K.W."/>
            <person name="Mata J.L."/>
            <person name="Ishikawa N.K."/>
            <person name="Vargas-Isla R."/>
            <person name="Ushijima S."/>
            <person name="Smith C.A."/>
            <person name="Ahrendt S."/>
            <person name="Andreopoulos W."/>
            <person name="He G."/>
            <person name="Labutti K."/>
            <person name="Lipzen A."/>
            <person name="Ng V."/>
            <person name="Sandor L."/>
            <person name="Barry K."/>
            <person name="Martinez A.T."/>
            <person name="Xiao Y."/>
            <person name="Gibbons J.G."/>
            <person name="Terashima K."/>
            <person name="Hibbett D.S."/>
            <person name="Grigoriev I.V."/>
        </authorList>
    </citation>
    <scope>NUCLEOTIDE SEQUENCE</scope>
    <source>
        <strain evidence="1">TFB9207</strain>
    </source>
</reference>
<gene>
    <name evidence="1" type="ORF">F5878DRAFT_645056</name>
</gene>
<protein>
    <submittedName>
        <fullName evidence="1">Uncharacterized protein</fullName>
    </submittedName>
</protein>
<evidence type="ECO:0000313" key="2">
    <source>
        <dbReference type="Proteomes" id="UP001163846"/>
    </source>
</evidence>
<dbReference type="EMBL" id="MU806519">
    <property type="protein sequence ID" value="KAJ3834526.1"/>
    <property type="molecule type" value="Genomic_DNA"/>
</dbReference>
<organism evidence="1 2">
    <name type="scientific">Lentinula raphanica</name>
    <dbReference type="NCBI Taxonomy" id="153919"/>
    <lineage>
        <taxon>Eukaryota</taxon>
        <taxon>Fungi</taxon>
        <taxon>Dikarya</taxon>
        <taxon>Basidiomycota</taxon>
        <taxon>Agaricomycotina</taxon>
        <taxon>Agaricomycetes</taxon>
        <taxon>Agaricomycetidae</taxon>
        <taxon>Agaricales</taxon>
        <taxon>Marasmiineae</taxon>
        <taxon>Omphalotaceae</taxon>
        <taxon>Lentinula</taxon>
    </lineage>
</organism>
<sequence>MCGTRRRLNFLAQQQIIEDKYPEPFDKCWPAYDGETLHTIRRRPVFFRSSYSEYVCSQSALIRDNSFAVLTVAVRLLTKSNLTAVTRPRISGLKNISTGSTSLERWVWEMQMRQGKIMKTYIVTAVDGISRQRADMLSISGWQASKKDMDTFDLQGSTTDCLSRTFSIIRPIAKLKSTNSTRLLVYDGEHGPYVPATERNTRYGSRGGKNSVTGVLYLAQAVHKLNKSRARTHPTKLRVTPTSQNLVLKGREQNWCKPRHIFLIDMPCIPNVKFLVLHAEQFRLSPVLSSPFFVSSALLSRIHFFNYVVDIKSRTVQCCLRGGDLEFNPFPEPPLSVEFIEVYVLAKALEWASGMSVCHCQVKRSTKINNLFNVLQTGIASSAPPLPPLEPSGSNSRWSTVWGKVDIVQFTQPGASIAIEVYGLDGGGTTLADACNSRKGGGARTACQTDDPSVMRGPDHVICDFLIIPCPTSATWSEFGNEMGRDGGKELSDVILEAPVGLWIGSQREKGIKEIEEIEVRCGYKALVGRNCKLAVVLYSSVQLLQPTLPPLRLLPSLGIRHQKLITLIASSLSLSGASISQRTGVELGSIGELANSSIDRHRNPSYTVKAFK</sequence>
<keyword evidence="2" id="KW-1185">Reference proteome</keyword>
<accession>A0AA38U978</accession>
<dbReference type="Proteomes" id="UP001163846">
    <property type="component" value="Unassembled WGS sequence"/>
</dbReference>
<evidence type="ECO:0000313" key="1">
    <source>
        <dbReference type="EMBL" id="KAJ3834526.1"/>
    </source>
</evidence>
<name>A0AA38U978_9AGAR</name>